<sequence>MASKRRNTFYLKKKRETCNLLSFTLIVDGIQGRIEDQNNKVGSAIRLGNEWWSGGVEEWWSGGVAGWLSVGFEMPSVDRGPWDPFASDSDTDSDPDLDDTPYFPPAKRPPLKMHNLSPDAERVFTTVTQTIQQLRAQPTDADNILASYFSIFDDITEDRNLSDTAAWAIVHNGTRFPNTMYASMALVNFMARLPAGNLFMPLFLSQVRTELEESIERLDETDPDLLLVVGEYLATLLECMTLERYYESSMPKRMLINFLESTMRNVNLSAVTARVLMTPGGQNLVDQAPRFHRGVTLRLYDRYRRNLLTPAAVKLVCYAVGCYPQYGPFNIPKDDDE</sequence>
<keyword evidence="3" id="KW-1185">Reference proteome</keyword>
<organism evidence="2 3">
    <name type="scientific">Ranatra chinensis</name>
    <dbReference type="NCBI Taxonomy" id="642074"/>
    <lineage>
        <taxon>Eukaryota</taxon>
        <taxon>Metazoa</taxon>
        <taxon>Ecdysozoa</taxon>
        <taxon>Arthropoda</taxon>
        <taxon>Hexapoda</taxon>
        <taxon>Insecta</taxon>
        <taxon>Pterygota</taxon>
        <taxon>Neoptera</taxon>
        <taxon>Paraneoptera</taxon>
        <taxon>Hemiptera</taxon>
        <taxon>Heteroptera</taxon>
        <taxon>Panheteroptera</taxon>
        <taxon>Nepomorpha</taxon>
        <taxon>Nepidae</taxon>
        <taxon>Ranatrinae</taxon>
        <taxon>Ranatra</taxon>
    </lineage>
</organism>
<gene>
    <name evidence="2" type="ORF">AAG570_013081</name>
</gene>
<name>A0ABD0YFS4_9HEMI</name>
<accession>A0ABD0YFS4</accession>
<dbReference type="EMBL" id="JBFDAA010000008">
    <property type="protein sequence ID" value="KAL1130143.1"/>
    <property type="molecule type" value="Genomic_DNA"/>
</dbReference>
<comment type="caution">
    <text evidence="2">The sequence shown here is derived from an EMBL/GenBank/DDBJ whole genome shotgun (WGS) entry which is preliminary data.</text>
</comment>
<dbReference type="Proteomes" id="UP001558652">
    <property type="component" value="Unassembled WGS sequence"/>
</dbReference>
<protein>
    <submittedName>
        <fullName evidence="2">Uncharacterized protein</fullName>
    </submittedName>
</protein>
<evidence type="ECO:0000313" key="3">
    <source>
        <dbReference type="Proteomes" id="UP001558652"/>
    </source>
</evidence>
<evidence type="ECO:0000256" key="1">
    <source>
        <dbReference type="SAM" id="MobiDB-lite"/>
    </source>
</evidence>
<dbReference type="AlphaFoldDB" id="A0ABD0YFS4"/>
<evidence type="ECO:0000313" key="2">
    <source>
        <dbReference type="EMBL" id="KAL1130143.1"/>
    </source>
</evidence>
<feature type="compositionally biased region" description="Acidic residues" evidence="1">
    <location>
        <begin position="89"/>
        <end position="99"/>
    </location>
</feature>
<reference evidence="2 3" key="1">
    <citation type="submission" date="2024-07" db="EMBL/GenBank/DDBJ databases">
        <title>Chromosome-level genome assembly of the water stick insect Ranatra chinensis (Heteroptera: Nepidae).</title>
        <authorList>
            <person name="Liu X."/>
        </authorList>
    </citation>
    <scope>NUCLEOTIDE SEQUENCE [LARGE SCALE GENOMIC DNA]</scope>
    <source>
        <strain evidence="2">Cailab_2021Rc</strain>
        <tissue evidence="2">Muscle</tissue>
    </source>
</reference>
<feature type="region of interest" description="Disordered" evidence="1">
    <location>
        <begin position="81"/>
        <end position="111"/>
    </location>
</feature>
<proteinExistence type="predicted"/>